<evidence type="ECO:0000259" key="13">
    <source>
        <dbReference type="SMART" id="SM01008"/>
    </source>
</evidence>
<evidence type="ECO:0000256" key="3">
    <source>
        <dbReference type="ARBA" id="ARBA00022723"/>
    </source>
</evidence>
<evidence type="ECO:0000256" key="7">
    <source>
        <dbReference type="ARBA" id="ARBA00053029"/>
    </source>
</evidence>
<evidence type="ECO:0000256" key="10">
    <source>
        <dbReference type="ARBA" id="ARBA00066587"/>
    </source>
</evidence>
<evidence type="ECO:0000256" key="1">
    <source>
        <dbReference type="ARBA" id="ARBA00001960"/>
    </source>
</evidence>
<feature type="region of interest" description="Disordered" evidence="12">
    <location>
        <begin position="739"/>
        <end position="764"/>
    </location>
</feature>
<accession>A0A6M1U622</accession>
<dbReference type="InterPro" id="IPR016208">
    <property type="entry name" value="Ald_Oxase/xanthine_DH-like"/>
</dbReference>
<proteinExistence type="predicted"/>
<keyword evidence="4 14" id="KW-0560">Oxidoreductase</keyword>
<dbReference type="GO" id="GO:0043885">
    <property type="term" value="F:anaerobic carbon-monoxide dehydrogenase activity"/>
    <property type="evidence" value="ECO:0007669"/>
    <property type="project" value="InterPro"/>
</dbReference>
<keyword evidence="3" id="KW-0479">Metal-binding</keyword>
<name>A0A6M1U622_9RHOB</name>
<dbReference type="GO" id="GO:0008805">
    <property type="term" value="F:carbon-monoxide oxygenase activity"/>
    <property type="evidence" value="ECO:0007669"/>
    <property type="project" value="UniProtKB-EC"/>
</dbReference>
<comment type="caution">
    <text evidence="14">The sequence shown here is derived from an EMBL/GenBank/DDBJ whole genome shotgun (WGS) entry which is preliminary data.</text>
</comment>
<dbReference type="Pfam" id="PF20256">
    <property type="entry name" value="MoCoBD_2"/>
    <property type="match status" value="1"/>
</dbReference>
<dbReference type="InterPro" id="IPR036856">
    <property type="entry name" value="Ald_Oxase/Xan_DH_a/b_sf"/>
</dbReference>
<dbReference type="RefSeq" id="WP_165047776.1">
    <property type="nucleotide sequence ID" value="NZ_JAALFE010000004.1"/>
</dbReference>
<evidence type="ECO:0000256" key="8">
    <source>
        <dbReference type="ARBA" id="ARBA00056654"/>
    </source>
</evidence>
<evidence type="ECO:0000256" key="12">
    <source>
        <dbReference type="SAM" id="MobiDB-lite"/>
    </source>
</evidence>
<evidence type="ECO:0000256" key="2">
    <source>
        <dbReference type="ARBA" id="ARBA00022505"/>
    </source>
</evidence>
<dbReference type="InterPro" id="IPR008274">
    <property type="entry name" value="AldOxase/xan_DH_MoCoBD1"/>
</dbReference>
<organism evidence="14 15">
    <name type="scientific">Paragemmobacter kunshanensis</name>
    <dbReference type="NCBI Taxonomy" id="2583234"/>
    <lineage>
        <taxon>Bacteria</taxon>
        <taxon>Pseudomonadati</taxon>
        <taxon>Pseudomonadota</taxon>
        <taxon>Alphaproteobacteria</taxon>
        <taxon>Rhodobacterales</taxon>
        <taxon>Paracoccaceae</taxon>
        <taxon>Paragemmobacter</taxon>
    </lineage>
</organism>
<dbReference type="SUPFAM" id="SSF54665">
    <property type="entry name" value="CO dehydrogenase molybdoprotein N-domain-like"/>
    <property type="match status" value="1"/>
</dbReference>
<evidence type="ECO:0000256" key="6">
    <source>
        <dbReference type="ARBA" id="ARBA00050098"/>
    </source>
</evidence>
<comment type="cofactor">
    <cofactor evidence="7">
        <name>Mo-molybdopterin cytosine dinucleotide</name>
        <dbReference type="ChEBI" id="CHEBI:71308"/>
    </cofactor>
</comment>
<dbReference type="EC" id="1.2.5.3" evidence="10"/>
<dbReference type="InterPro" id="IPR046867">
    <property type="entry name" value="AldOxase/xan_DH_MoCoBD2"/>
</dbReference>
<dbReference type="Proteomes" id="UP000474758">
    <property type="component" value="Unassembled WGS sequence"/>
</dbReference>
<dbReference type="InterPro" id="IPR000674">
    <property type="entry name" value="Ald_Oxase/Xan_DH_a/b"/>
</dbReference>
<dbReference type="SUPFAM" id="SSF56003">
    <property type="entry name" value="Molybdenum cofactor-binding domain"/>
    <property type="match status" value="1"/>
</dbReference>
<evidence type="ECO:0000313" key="14">
    <source>
        <dbReference type="EMBL" id="NGQ90383.1"/>
    </source>
</evidence>
<dbReference type="EMBL" id="JAALFE010000004">
    <property type="protein sequence ID" value="NGQ90383.1"/>
    <property type="molecule type" value="Genomic_DNA"/>
</dbReference>
<comment type="function">
    <text evidence="8">Catalyzes the oxidation of carbon monoxide to carbon dioxide.</text>
</comment>
<dbReference type="FunFam" id="3.90.1170.50:FF:000006">
    <property type="entry name" value="Carbon monoxide dehydrogenase large chain"/>
    <property type="match status" value="1"/>
</dbReference>
<comment type="subunit">
    <text evidence="9">Dimer of heterotrimers. Each heterotrimer consists of a large, a medium and a small subunit.</text>
</comment>
<dbReference type="Gene3D" id="3.30.365.10">
    <property type="entry name" value="Aldehyde oxidase/xanthine dehydrogenase, molybdopterin binding domain"/>
    <property type="match status" value="4"/>
</dbReference>
<dbReference type="InterPro" id="IPR037165">
    <property type="entry name" value="AldOxase/xan_DH_Mopterin-bd_sf"/>
</dbReference>
<comment type="catalytic activity">
    <reaction evidence="6">
        <text>CO + a quinone + H2O = a quinol + CO2</text>
        <dbReference type="Rhea" id="RHEA:48880"/>
        <dbReference type="ChEBI" id="CHEBI:15377"/>
        <dbReference type="ChEBI" id="CHEBI:16526"/>
        <dbReference type="ChEBI" id="CHEBI:17245"/>
        <dbReference type="ChEBI" id="CHEBI:24646"/>
        <dbReference type="ChEBI" id="CHEBI:132124"/>
        <dbReference type="EC" id="1.2.5.3"/>
    </reaction>
</comment>
<dbReference type="GO" id="GO:0030151">
    <property type="term" value="F:molybdenum ion binding"/>
    <property type="evidence" value="ECO:0007669"/>
    <property type="project" value="InterPro"/>
</dbReference>
<feature type="domain" description="Aldehyde oxidase/xanthine dehydrogenase a/b hammerhead" evidence="13">
    <location>
        <begin position="32"/>
        <end position="141"/>
    </location>
</feature>
<dbReference type="FunFam" id="3.30.365.10:FF:000001">
    <property type="entry name" value="Xanthine dehydrogenase oxidase"/>
    <property type="match status" value="1"/>
</dbReference>
<evidence type="ECO:0000256" key="11">
    <source>
        <dbReference type="ARBA" id="ARBA00073203"/>
    </source>
</evidence>
<dbReference type="GO" id="GO:0005506">
    <property type="term" value="F:iron ion binding"/>
    <property type="evidence" value="ECO:0007669"/>
    <property type="project" value="InterPro"/>
</dbReference>
<dbReference type="GO" id="GO:0005507">
    <property type="term" value="F:copper ion binding"/>
    <property type="evidence" value="ECO:0007669"/>
    <property type="project" value="InterPro"/>
</dbReference>
<dbReference type="FunFam" id="3.30.365.10:FF:000005">
    <property type="entry name" value="Carbon monoxide dehydrogenase large chain"/>
    <property type="match status" value="1"/>
</dbReference>
<dbReference type="PANTHER" id="PTHR11908">
    <property type="entry name" value="XANTHINE DEHYDROGENASE"/>
    <property type="match status" value="1"/>
</dbReference>
<evidence type="ECO:0000256" key="9">
    <source>
        <dbReference type="ARBA" id="ARBA00066077"/>
    </source>
</evidence>
<comment type="cofactor">
    <cofactor evidence="1">
        <name>Cu(+)</name>
        <dbReference type="ChEBI" id="CHEBI:49552"/>
    </cofactor>
</comment>
<dbReference type="InterPro" id="IPR012780">
    <property type="entry name" value="CO_Mo_DH_lsu"/>
</dbReference>
<evidence type="ECO:0000256" key="4">
    <source>
        <dbReference type="ARBA" id="ARBA00023002"/>
    </source>
</evidence>
<dbReference type="AlphaFoldDB" id="A0A6M1U622"/>
<evidence type="ECO:0000313" key="15">
    <source>
        <dbReference type="Proteomes" id="UP000474758"/>
    </source>
</evidence>
<keyword evidence="5" id="KW-0186">Copper</keyword>
<protein>
    <recommendedName>
        <fullName evidence="11">Carbon monoxide dehydrogenase large chain</fullName>
        <ecNumber evidence="10">1.2.5.3</ecNumber>
    </recommendedName>
</protein>
<dbReference type="Gene3D" id="3.90.1170.50">
    <property type="entry name" value="Aldehyde oxidase/xanthine dehydrogenase, a/b hammerhead"/>
    <property type="match status" value="1"/>
</dbReference>
<keyword evidence="2" id="KW-0500">Molybdenum</keyword>
<dbReference type="SMART" id="SM01008">
    <property type="entry name" value="Ald_Xan_dh_C"/>
    <property type="match status" value="1"/>
</dbReference>
<dbReference type="Pfam" id="PF02738">
    <property type="entry name" value="MoCoBD_1"/>
    <property type="match status" value="1"/>
</dbReference>
<gene>
    <name evidence="14" type="ORF">G5V65_05705</name>
</gene>
<reference evidence="14 15" key="1">
    <citation type="submission" date="2020-02" db="EMBL/GenBank/DDBJ databases">
        <title>Rhodobacter translucens sp. nov., a novel bacterium isolated from activated sludge.</title>
        <authorList>
            <person name="Liu J."/>
        </authorList>
    </citation>
    <scope>NUCLEOTIDE SEQUENCE [LARGE SCALE GENOMIC DNA]</scope>
    <source>
        <strain evidence="14 15">HX-7-19</strain>
    </source>
</reference>
<keyword evidence="15" id="KW-1185">Reference proteome</keyword>
<sequence>MNDLTPTREERIANLKGMGTSRKRVEDVRFTQGKGNYVDDIKLQGMLFGDFVRSPYAHARVKSINADAARALPGVVAVLTAADLAPLNLHWMPTLAGDKQMVLADGKVLFQGQEVAFVVATDRYIAADAIELVEVDYEELPVVVDPFAAMEPDAPVLREDLNGIMSGAHGPRRHHNHIFLWETGDKAATEEALGAAEVVAEEMVYYHRTHPCPLETCGCVASMDKVNGKLTVWGTFQAPHVVRTVASLLSGIEEHNIRVVSPDIGGGFGNKVGVYPGYVCSIVASIVTGKPVKWVEDRMDNLMATAFARDYWMKGRISATKEGKITALRCHVTADHGAFDACADPTKFPAGFFHICTGSYDIPVAYVGVDGVYTNKAPGGVAYRCSFRVTEAAYFIERMIEVLAIELGMDAAELRRINFIRKEQFPYQSALGWEYDSGDYHTAWDKALAAVDYKGLREEQAQRIADFKAGRTRKLLGIGLTHFTEIVGAGPVKNCDILGMGMFDSCEIRIHPTGSAIARLGTISQGQGHATTFAQIIASEIGLSADSITVEEGDTDTAPYGLGTYGSRSTPVAGAATALCGRKIRAKAQMIAAWLLEVHEGDLEWDVDRFQVKGAPERFKTMKEIAYAAYNQAIPGIEPGLEAVSYYDPPNMTYPFGAYIAVMEIDVDTGEHEVRQFYALDDCGTRINPMVIEGQVHGGATEGYAIAMGQEIAYDEIGNVKTGTLMDFFLPTAWETPHYTTDHTETPSPHHPIGAKGVGESPNVGSVPAFSNAVHDAFRAFGLRQSHMPHDHWRIWKIARDLGLHG</sequence>
<dbReference type="Pfam" id="PF01315">
    <property type="entry name" value="Ald_Xan_dh_C"/>
    <property type="match status" value="1"/>
</dbReference>
<evidence type="ECO:0000256" key="5">
    <source>
        <dbReference type="ARBA" id="ARBA00023008"/>
    </source>
</evidence>
<dbReference type="NCBIfam" id="TIGR02416">
    <property type="entry name" value="CO_dehy_Mo_lg"/>
    <property type="match status" value="1"/>
</dbReference>
<dbReference type="PANTHER" id="PTHR11908:SF132">
    <property type="entry name" value="ALDEHYDE OXIDASE 1-RELATED"/>
    <property type="match status" value="1"/>
</dbReference>